<dbReference type="PANTHER" id="PTHR43630:SF2">
    <property type="entry name" value="GLYCOSYLTRANSFERASE"/>
    <property type="match status" value="1"/>
</dbReference>
<dbReference type="AlphaFoldDB" id="E5Y417"/>
<reference evidence="3 4" key="1">
    <citation type="submission" date="2010-10" db="EMBL/GenBank/DDBJ databases">
        <authorList>
            <consortium name="The Broad Institute Genome Sequencing Platform"/>
            <person name="Ward D."/>
            <person name="Earl A."/>
            <person name="Feldgarden M."/>
            <person name="Young S.K."/>
            <person name="Gargeya S."/>
            <person name="Zeng Q."/>
            <person name="Alvarado L."/>
            <person name="Berlin A."/>
            <person name="Bochicchio J."/>
            <person name="Chapman S.B."/>
            <person name="Chen Z."/>
            <person name="Freedman E."/>
            <person name="Gellesch M."/>
            <person name="Goldberg J."/>
            <person name="Griggs A."/>
            <person name="Gujja S."/>
            <person name="Heilman E."/>
            <person name="Heiman D."/>
            <person name="Howarth C."/>
            <person name="Mehta T."/>
            <person name="Neiman D."/>
            <person name="Pearson M."/>
            <person name="Roberts A."/>
            <person name="Saif S."/>
            <person name="Shea T."/>
            <person name="Shenoy N."/>
            <person name="Sisk P."/>
            <person name="Stolte C."/>
            <person name="Sykes S."/>
            <person name="White J."/>
            <person name="Yandava C."/>
            <person name="Allen-Vercoe E."/>
            <person name="Sibley C."/>
            <person name="Ambrose C.E."/>
            <person name="Strauss J."/>
            <person name="Daigneault M."/>
            <person name="Haas B."/>
            <person name="Nusbaum C."/>
            <person name="Birren B."/>
        </authorList>
    </citation>
    <scope>NUCLEOTIDE SEQUENCE [LARGE SCALE GENOMIC DNA]</scope>
    <source>
        <strain evidence="3 4">3_1_6</strain>
    </source>
</reference>
<evidence type="ECO:0000259" key="2">
    <source>
        <dbReference type="Pfam" id="PF00535"/>
    </source>
</evidence>
<dbReference type="EMBL" id="ADCP02000001">
    <property type="protein sequence ID" value="EFV45217.1"/>
    <property type="molecule type" value="Genomic_DNA"/>
</dbReference>
<evidence type="ECO:0000313" key="4">
    <source>
        <dbReference type="Proteomes" id="UP000006034"/>
    </source>
</evidence>
<dbReference type="GeneID" id="78086063"/>
<comment type="caution">
    <text evidence="3">The sequence shown here is derived from an EMBL/GenBank/DDBJ whole genome shotgun (WGS) entry which is preliminary data.</text>
</comment>
<dbReference type="InterPro" id="IPR001173">
    <property type="entry name" value="Glyco_trans_2-like"/>
</dbReference>
<name>E5Y417_BILW3</name>
<evidence type="ECO:0000256" key="1">
    <source>
        <dbReference type="ARBA" id="ARBA00038494"/>
    </source>
</evidence>
<dbReference type="Gene3D" id="3.90.550.10">
    <property type="entry name" value="Spore Coat Polysaccharide Biosynthesis Protein SpsA, Chain A"/>
    <property type="match status" value="1"/>
</dbReference>
<comment type="similarity">
    <text evidence="1">Belongs to the glycosyltransferase 2 family. WaaE/KdtX subfamily.</text>
</comment>
<dbReference type="Pfam" id="PF00535">
    <property type="entry name" value="Glycos_transf_2"/>
    <property type="match status" value="1"/>
</dbReference>
<dbReference type="HOGENOM" id="CLU_065962_1_0_7"/>
<dbReference type="CDD" id="cd02511">
    <property type="entry name" value="Beta4Glucosyltransferase"/>
    <property type="match status" value="1"/>
</dbReference>
<evidence type="ECO:0000313" key="3">
    <source>
        <dbReference type="EMBL" id="EFV45217.1"/>
    </source>
</evidence>
<dbReference type="RefSeq" id="WP_005025529.1">
    <property type="nucleotide sequence ID" value="NZ_KE150238.1"/>
</dbReference>
<organism evidence="3 4">
    <name type="scientific">Bilophila wadsworthia (strain 3_1_6)</name>
    <dbReference type="NCBI Taxonomy" id="563192"/>
    <lineage>
        <taxon>Bacteria</taxon>
        <taxon>Pseudomonadati</taxon>
        <taxon>Thermodesulfobacteriota</taxon>
        <taxon>Desulfovibrionia</taxon>
        <taxon>Desulfovibrionales</taxon>
        <taxon>Desulfovibrionaceae</taxon>
        <taxon>Bilophila</taxon>
    </lineage>
</organism>
<keyword evidence="4" id="KW-1185">Reference proteome</keyword>
<dbReference type="SUPFAM" id="SSF53448">
    <property type="entry name" value="Nucleotide-diphospho-sugar transferases"/>
    <property type="match status" value="1"/>
</dbReference>
<reference evidence="3 4" key="2">
    <citation type="submission" date="2013-04" db="EMBL/GenBank/DDBJ databases">
        <title>The Genome Sequence of Bilophila wadsworthia 3_1_6.</title>
        <authorList>
            <consortium name="The Broad Institute Genomics Platform"/>
            <person name="Earl A."/>
            <person name="Ward D."/>
            <person name="Feldgarden M."/>
            <person name="Gevers D."/>
            <person name="Sibley C."/>
            <person name="Strauss J."/>
            <person name="Allen-Vercoe E."/>
            <person name="Walker B."/>
            <person name="Young S."/>
            <person name="Zeng Q."/>
            <person name="Gargeya S."/>
            <person name="Fitzgerald M."/>
            <person name="Haas B."/>
            <person name="Abouelleil A."/>
            <person name="Allen A.W."/>
            <person name="Alvarado L."/>
            <person name="Arachchi H.M."/>
            <person name="Berlin A.M."/>
            <person name="Chapman S.B."/>
            <person name="Gainer-Dewar J."/>
            <person name="Goldberg J."/>
            <person name="Griggs A."/>
            <person name="Gujja S."/>
            <person name="Hansen M."/>
            <person name="Howarth C."/>
            <person name="Imamovic A."/>
            <person name="Ireland A."/>
            <person name="Larimer J."/>
            <person name="McCowan C."/>
            <person name="Murphy C."/>
            <person name="Pearson M."/>
            <person name="Poon T.W."/>
            <person name="Priest M."/>
            <person name="Roberts A."/>
            <person name="Saif S."/>
            <person name="Shea T."/>
            <person name="Sisk P."/>
            <person name="Sykes S."/>
            <person name="Wortman J."/>
            <person name="Nusbaum C."/>
            <person name="Birren B."/>
        </authorList>
    </citation>
    <scope>NUCLEOTIDE SEQUENCE [LARGE SCALE GENOMIC DNA]</scope>
    <source>
        <strain evidence="3 4">3_1_6</strain>
    </source>
</reference>
<proteinExistence type="inferred from homology"/>
<dbReference type="STRING" id="563192.HMPREF0179_00928"/>
<gene>
    <name evidence="3" type="ORF">HMPREF0179_00928</name>
</gene>
<accession>E5Y417</accession>
<protein>
    <recommendedName>
        <fullName evidence="2">Glycosyltransferase 2-like domain-containing protein</fullName>
    </recommendedName>
</protein>
<feature type="domain" description="Glycosyltransferase 2-like" evidence="2">
    <location>
        <begin position="15"/>
        <end position="145"/>
    </location>
</feature>
<dbReference type="PANTHER" id="PTHR43630">
    <property type="entry name" value="POLY-BETA-1,6-N-ACETYL-D-GLUCOSAMINE SYNTHASE"/>
    <property type="match status" value="1"/>
</dbReference>
<dbReference type="eggNOG" id="COG1216">
    <property type="taxonomic scope" value="Bacteria"/>
</dbReference>
<dbReference type="Proteomes" id="UP000006034">
    <property type="component" value="Unassembled WGS sequence"/>
</dbReference>
<dbReference type="InterPro" id="IPR029044">
    <property type="entry name" value="Nucleotide-diphossugar_trans"/>
</dbReference>
<sequence length="262" mass="29304">MSSDTSGKPTITGLVLTYNGERLLGKCLESLAFCDAVIVVDSFSSDATESIAREHGATFVQHPWSGALPQFEYALGLVETDWVVSLDQDEICSEPLRDAILAALPGAPADLCGFTPARRSWYYDRFLKHSGWYPDRLLRVFRRNGVHFTQSGAHEHIDPNGRTRELDGDILHYPYKHFREHLDKINSYAQQGADDLAARGKKGGLALGVLHGIGRFLRIYLLKKGFLDGKAGFINAVHGAFYAFLKYVRVDEGNWGFPYNHR</sequence>
<dbReference type="OrthoDB" id="9815923at2"/>